<evidence type="ECO:0000256" key="2">
    <source>
        <dbReference type="ARBA" id="ARBA00006739"/>
    </source>
</evidence>
<comment type="similarity">
    <text evidence="2">Belongs to the glycosyltransferase 2 family.</text>
</comment>
<proteinExistence type="inferred from homology"/>
<evidence type="ECO:0000256" key="1">
    <source>
        <dbReference type="ARBA" id="ARBA00004776"/>
    </source>
</evidence>
<evidence type="ECO:0000313" key="6">
    <source>
        <dbReference type="EMBL" id="EFO81431.1"/>
    </source>
</evidence>
<dbReference type="InterPro" id="IPR029044">
    <property type="entry name" value="Nucleotide-diphossugar_trans"/>
</dbReference>
<dbReference type="HOGENOM" id="CLU_025996_19_2_0"/>
<protein>
    <submittedName>
        <fullName evidence="6">Glycosyl transferase family protein</fullName>
    </submittedName>
</protein>
<dbReference type="PANTHER" id="PTHR43179">
    <property type="entry name" value="RHAMNOSYLTRANSFERASE WBBL"/>
    <property type="match status" value="1"/>
</dbReference>
<dbReference type="Pfam" id="PF00535">
    <property type="entry name" value="Glycos_transf_2"/>
    <property type="match status" value="1"/>
</dbReference>
<dbReference type="InterPro" id="IPR001173">
    <property type="entry name" value="Glyco_trans_2-like"/>
</dbReference>
<dbReference type="EMBL" id="ADVR01000012">
    <property type="protein sequence ID" value="EFO81431.1"/>
    <property type="molecule type" value="Genomic_DNA"/>
</dbReference>
<name>E1IBL2_9CHLR</name>
<reference evidence="6 7" key="1">
    <citation type="journal article" date="2011" name="J. Bacteriol.">
        <title>Draft genome sequence of the anoxygenic filamentous phototrophic bacterium Oscillochloris trichoides subsp. DG-6.</title>
        <authorList>
            <person name="Kuznetsov B.B."/>
            <person name="Ivanovsky R.N."/>
            <person name="Keppen O.I."/>
            <person name="Sukhacheva M.V."/>
            <person name="Bumazhkin B.K."/>
            <person name="Patutina E.O."/>
            <person name="Beletsky A.V."/>
            <person name="Mardanov A.V."/>
            <person name="Baslerov R.V."/>
            <person name="Panteleeva A.N."/>
            <person name="Kolganova T.V."/>
            <person name="Ravin N.V."/>
            <person name="Skryabin K.G."/>
        </authorList>
    </citation>
    <scope>NUCLEOTIDE SEQUENCE [LARGE SCALE GENOMIC DNA]</scope>
    <source>
        <strain evidence="6 7">DG-6</strain>
    </source>
</reference>
<keyword evidence="3" id="KW-0328">Glycosyltransferase</keyword>
<dbReference type="Proteomes" id="UP000054010">
    <property type="component" value="Unassembled WGS sequence"/>
</dbReference>
<organism evidence="6 7">
    <name type="scientific">Oscillochloris trichoides DG-6</name>
    <dbReference type="NCBI Taxonomy" id="765420"/>
    <lineage>
        <taxon>Bacteria</taxon>
        <taxon>Bacillati</taxon>
        <taxon>Chloroflexota</taxon>
        <taxon>Chloroflexia</taxon>
        <taxon>Chloroflexales</taxon>
        <taxon>Chloroflexineae</taxon>
        <taxon>Oscillochloridaceae</taxon>
        <taxon>Oscillochloris</taxon>
    </lineage>
</organism>
<comment type="caution">
    <text evidence="6">The sequence shown here is derived from an EMBL/GenBank/DDBJ whole genome shotgun (WGS) entry which is preliminary data.</text>
</comment>
<sequence>MQVESLPKIDIIIPTRNRGHLIDVTLASIRASVGVTFNLWVIDQSDDDCTERAVAPHAAVDSRVHYIPTHTRGISAARNVGVSMSHAPYILFTDDDCRVDPGWAAAMITELLHPMVWAVFGRILPETEVDLPTHPALQGVALATKMSGSRVVYARNRFNLGFGHGASMGVRREVLEYLGGFDDLLGVGAILRSWEDRDLGFRILSAGGQIVYTPSALLYHRQWRDWHGISRAYADYGIGAGATAAKFLRYGDLGGAVLLFEWLVSQGLRQALSGVFKWHSPHKIRIGLGQLYYPWVGLWRSLRYPLSHRHRVYRKK</sequence>
<evidence type="ECO:0000313" key="7">
    <source>
        <dbReference type="Proteomes" id="UP000054010"/>
    </source>
</evidence>
<accession>E1IBL2</accession>
<evidence type="ECO:0000259" key="5">
    <source>
        <dbReference type="Pfam" id="PF00535"/>
    </source>
</evidence>
<evidence type="ECO:0000256" key="4">
    <source>
        <dbReference type="ARBA" id="ARBA00022679"/>
    </source>
</evidence>
<dbReference type="OrthoDB" id="147150at2"/>
<dbReference type="PANTHER" id="PTHR43179:SF12">
    <property type="entry name" value="GALACTOFURANOSYLTRANSFERASE GLFT2"/>
    <property type="match status" value="1"/>
</dbReference>
<gene>
    <name evidence="6" type="ORF">OSCT_0713</name>
</gene>
<dbReference type="SUPFAM" id="SSF53448">
    <property type="entry name" value="Nucleotide-diphospho-sugar transferases"/>
    <property type="match status" value="1"/>
</dbReference>
<comment type="pathway">
    <text evidence="1">Cell wall biogenesis; cell wall polysaccharide biosynthesis.</text>
</comment>
<evidence type="ECO:0000256" key="3">
    <source>
        <dbReference type="ARBA" id="ARBA00022676"/>
    </source>
</evidence>
<dbReference type="AlphaFoldDB" id="E1IBL2"/>
<keyword evidence="4 6" id="KW-0808">Transferase</keyword>
<keyword evidence="7" id="KW-1185">Reference proteome</keyword>
<dbReference type="STRING" id="765420.OSCT_0713"/>
<dbReference type="Gene3D" id="3.90.550.10">
    <property type="entry name" value="Spore Coat Polysaccharide Biosynthesis Protein SpsA, Chain A"/>
    <property type="match status" value="1"/>
</dbReference>
<dbReference type="GO" id="GO:0016757">
    <property type="term" value="F:glycosyltransferase activity"/>
    <property type="evidence" value="ECO:0007669"/>
    <property type="project" value="UniProtKB-KW"/>
</dbReference>
<dbReference type="eggNOG" id="COG1216">
    <property type="taxonomic scope" value="Bacteria"/>
</dbReference>
<feature type="domain" description="Glycosyltransferase 2-like" evidence="5">
    <location>
        <begin position="11"/>
        <end position="177"/>
    </location>
</feature>